<keyword evidence="1" id="KW-0812">Transmembrane</keyword>
<evidence type="ECO:0000256" key="1">
    <source>
        <dbReference type="SAM" id="Phobius"/>
    </source>
</evidence>
<evidence type="ECO:0000313" key="2">
    <source>
        <dbReference type="EMBL" id="APT83779.1"/>
    </source>
</evidence>
<protein>
    <submittedName>
        <fullName evidence="2">Uncharacterized protein</fullName>
    </submittedName>
</protein>
<dbReference type="KEGG" id="caqu:CAQU_00260"/>
<keyword evidence="1" id="KW-0472">Membrane</keyword>
<proteinExistence type="predicted"/>
<evidence type="ECO:0000313" key="3">
    <source>
        <dbReference type="Proteomes" id="UP000185478"/>
    </source>
</evidence>
<feature type="transmembrane region" description="Helical" evidence="1">
    <location>
        <begin position="20"/>
        <end position="42"/>
    </location>
</feature>
<name>A0A1L7CD58_9CORY</name>
<gene>
    <name evidence="2" type="ORF">CAQU_00260</name>
</gene>
<dbReference type="STRING" id="1431546.CAQU_00260"/>
<accession>A0A1L7CD58</accession>
<organism evidence="2 3">
    <name type="scientific">Corynebacterium aquilae DSM 44791</name>
    <dbReference type="NCBI Taxonomy" id="1431546"/>
    <lineage>
        <taxon>Bacteria</taxon>
        <taxon>Bacillati</taxon>
        <taxon>Actinomycetota</taxon>
        <taxon>Actinomycetes</taxon>
        <taxon>Mycobacteriales</taxon>
        <taxon>Corynebacteriaceae</taxon>
        <taxon>Corynebacterium</taxon>
    </lineage>
</organism>
<sequence length="102" mass="11225">MHTAEKAEYFSRGPGFFDWLLYAIAVLLLATGLYALFPLPLLAAVWGGYRLRNAIAPAKKQWVVYVIIGVVLAIVMALMFLLLTPVGVEQTSIGSTSWEPAR</sequence>
<feature type="transmembrane region" description="Helical" evidence="1">
    <location>
        <begin position="62"/>
        <end position="83"/>
    </location>
</feature>
<dbReference type="Proteomes" id="UP000185478">
    <property type="component" value="Chromosome"/>
</dbReference>
<dbReference type="RefSeq" id="WP_075724210.1">
    <property type="nucleotide sequence ID" value="NZ_CP009245.1"/>
</dbReference>
<dbReference type="AlphaFoldDB" id="A0A1L7CD58"/>
<keyword evidence="1" id="KW-1133">Transmembrane helix</keyword>
<dbReference type="EMBL" id="CP009245">
    <property type="protein sequence ID" value="APT83779.1"/>
    <property type="molecule type" value="Genomic_DNA"/>
</dbReference>
<keyword evidence="3" id="KW-1185">Reference proteome</keyword>
<reference evidence="2 3" key="1">
    <citation type="submission" date="2014-08" db="EMBL/GenBank/DDBJ databases">
        <title>Complete genome sequence of Corynebacterium aquilae S-613T(T) (=DSM 44791(T)), isolated from the choana of a healthy golden eagle.</title>
        <authorList>
            <person name="Ruckert C."/>
            <person name="Albersmeier A."/>
            <person name="Winkler A."/>
            <person name="Kalinowski J."/>
        </authorList>
    </citation>
    <scope>NUCLEOTIDE SEQUENCE [LARGE SCALE GENOMIC DNA]</scope>
    <source>
        <strain evidence="2 3">S-613</strain>
    </source>
</reference>